<name>A0AAW0BH13_9AGAR</name>
<gene>
    <name evidence="2" type="ORF">VNI00_016136</name>
</gene>
<evidence type="ECO:0000313" key="3">
    <source>
        <dbReference type="Proteomes" id="UP001383192"/>
    </source>
</evidence>
<evidence type="ECO:0000313" key="2">
    <source>
        <dbReference type="EMBL" id="KAK7024632.1"/>
    </source>
</evidence>
<feature type="compositionally biased region" description="Polar residues" evidence="1">
    <location>
        <begin position="540"/>
        <end position="549"/>
    </location>
</feature>
<evidence type="ECO:0000256" key="1">
    <source>
        <dbReference type="SAM" id="MobiDB-lite"/>
    </source>
</evidence>
<comment type="caution">
    <text evidence="2">The sequence shown here is derived from an EMBL/GenBank/DDBJ whole genome shotgun (WGS) entry which is preliminary data.</text>
</comment>
<proteinExistence type="predicted"/>
<keyword evidence="3" id="KW-1185">Reference proteome</keyword>
<feature type="compositionally biased region" description="Polar residues" evidence="1">
    <location>
        <begin position="518"/>
        <end position="527"/>
    </location>
</feature>
<evidence type="ECO:0008006" key="4">
    <source>
        <dbReference type="Google" id="ProtNLM"/>
    </source>
</evidence>
<sequence>MHEVLQTAELLCLIFDFCESSREADKRFAMVCQQWFGVYVYTRWRVVRDPELLLTVFEAQQDSLDPGRFDTIYGTRIHGLDFDEEKVDTFALDRFFVAIRRSERPLRLPGLWSLKFINVPHQYTRLEQISLLMNERITEFAVMERPRLNNGHPLLSHQFFEQFLLRISQRMPYLRQLELGVKASQHPAEFSAYRRMVSSLRTLRRIRLPSSPTLPDIQTFVESRDIESIAFGVLPARGSYFIGSDYVRSPITLALDWFSSLSELEVFCTIDEAFVLFCSFSNTRSILKNLTLSFPVGRSANEIPSPLAIRELHAVIAQSCPQLLRLSILCLADYFQSHITSLTKSKPRLDDIIRIDDLLPLTLCTNIISFVFEHVYPVSANSAEIGYLTSSWRNLSNIVICPNPILPCVRFPDGIKHPDWRVAVCLADSNPLISVVRIRIMDPPFVTPYSPRCVDGVLQAFNSLKNLEWFDPGPYAELPQPEDGVQMFRTGPETSGFQVREITSFHMVEDVGGGSFNLDRSTQNSNGGKLAPSLDPEALQTHTYGDSDR</sequence>
<dbReference type="Proteomes" id="UP001383192">
    <property type="component" value="Unassembled WGS sequence"/>
</dbReference>
<accession>A0AAW0BH13</accession>
<dbReference type="AlphaFoldDB" id="A0AAW0BH13"/>
<organism evidence="2 3">
    <name type="scientific">Paramarasmius palmivorus</name>
    <dbReference type="NCBI Taxonomy" id="297713"/>
    <lineage>
        <taxon>Eukaryota</taxon>
        <taxon>Fungi</taxon>
        <taxon>Dikarya</taxon>
        <taxon>Basidiomycota</taxon>
        <taxon>Agaricomycotina</taxon>
        <taxon>Agaricomycetes</taxon>
        <taxon>Agaricomycetidae</taxon>
        <taxon>Agaricales</taxon>
        <taxon>Marasmiineae</taxon>
        <taxon>Marasmiaceae</taxon>
        <taxon>Paramarasmius</taxon>
    </lineage>
</organism>
<feature type="region of interest" description="Disordered" evidence="1">
    <location>
        <begin position="516"/>
        <end position="549"/>
    </location>
</feature>
<protein>
    <recommendedName>
        <fullName evidence="4">F-box domain-containing protein</fullName>
    </recommendedName>
</protein>
<dbReference type="EMBL" id="JAYKXP010000118">
    <property type="protein sequence ID" value="KAK7024632.1"/>
    <property type="molecule type" value="Genomic_DNA"/>
</dbReference>
<reference evidence="2 3" key="1">
    <citation type="submission" date="2024-01" db="EMBL/GenBank/DDBJ databases">
        <title>A draft genome for a cacao thread blight-causing isolate of Paramarasmius palmivorus.</title>
        <authorList>
            <person name="Baruah I.K."/>
            <person name="Bukari Y."/>
            <person name="Amoako-Attah I."/>
            <person name="Meinhardt L.W."/>
            <person name="Bailey B.A."/>
            <person name="Cohen S.P."/>
        </authorList>
    </citation>
    <scope>NUCLEOTIDE SEQUENCE [LARGE SCALE GENOMIC DNA]</scope>
    <source>
        <strain evidence="2 3">GH-12</strain>
    </source>
</reference>